<sequence>MRLLIFLTIGLMSYPLYADYSNLAWSIMDSQGRRVYDTDNVLKAAIEQDRFIPLRFDNEFKDAAPELFKQIDVMGQFELDAFASKALVKGIQTLVEEFACATYRHYAHKPEARKCDAEAQDKRTKEAMPFQDGQFIKRRLEVTTNSIRTGFPNRSYDIYLPSVQQAPLTIVWGAVHELGSFFVHQRSRNDTVLTIYIDGYKLNTDGERSQRITAKPEIVFVVLPKASKIGQQKSQTEAAKFALADADFIVPLY</sequence>
<dbReference type="RefSeq" id="WP_005600291.1">
    <property type="nucleotide sequence ID" value="NZ_CP016414.1"/>
</dbReference>
<evidence type="ECO:0000313" key="1">
    <source>
        <dbReference type="EMBL" id="ANU36958.1"/>
    </source>
</evidence>
<gene>
    <name evidence="1" type="ORF">VSVS05_01833</name>
</gene>
<dbReference type="AlphaFoldDB" id="A0A1C7FB41"/>
<reference evidence="1 2" key="1">
    <citation type="submission" date="2016-07" db="EMBL/GenBank/DDBJ databases">
        <title>Genome sequencing of Vibrio scophthalmi strain VS-05, an isolated from Paralichthys olivaceus.</title>
        <authorList>
            <person name="Han H.-J."/>
        </authorList>
    </citation>
    <scope>NUCLEOTIDE SEQUENCE [LARGE SCALE GENOMIC DNA]</scope>
    <source>
        <strain evidence="1 2">VS-05</strain>
    </source>
</reference>
<organism evidence="1 2">
    <name type="scientific">Vibrio scophthalmi</name>
    <dbReference type="NCBI Taxonomy" id="45658"/>
    <lineage>
        <taxon>Bacteria</taxon>
        <taxon>Pseudomonadati</taxon>
        <taxon>Pseudomonadota</taxon>
        <taxon>Gammaproteobacteria</taxon>
        <taxon>Vibrionales</taxon>
        <taxon>Vibrionaceae</taxon>
        <taxon>Vibrio</taxon>
    </lineage>
</organism>
<dbReference type="GeneID" id="96873195"/>
<accession>A0A1C7FB41</accession>
<name>A0A1C7FB41_9VIBR</name>
<proteinExistence type="predicted"/>
<keyword evidence="2" id="KW-1185">Reference proteome</keyword>
<evidence type="ECO:0000313" key="2">
    <source>
        <dbReference type="Proteomes" id="UP000092528"/>
    </source>
</evidence>
<dbReference type="Proteomes" id="UP000092528">
    <property type="component" value="Chromosome 1"/>
</dbReference>
<protein>
    <submittedName>
        <fullName evidence="1">Uncharacterized protein</fullName>
    </submittedName>
</protein>
<dbReference type="PATRIC" id="fig|45658.7.peg.1823"/>
<dbReference type="EMBL" id="CP016414">
    <property type="protein sequence ID" value="ANU36958.1"/>
    <property type="molecule type" value="Genomic_DNA"/>
</dbReference>